<dbReference type="AlphaFoldDB" id="G9P0F8"/>
<protein>
    <submittedName>
        <fullName evidence="2">Uncharacterized protein</fullName>
    </submittedName>
</protein>
<dbReference type="STRING" id="452589.G9P0F8"/>
<keyword evidence="3" id="KW-1185">Reference proteome</keyword>
<evidence type="ECO:0000313" key="2">
    <source>
        <dbReference type="EMBL" id="EHK43149.1"/>
    </source>
</evidence>
<name>G9P0F8_HYPAI</name>
<comment type="caution">
    <text evidence="2">The sequence shown here is derived from an EMBL/GenBank/DDBJ whole genome shotgun (WGS) entry which is preliminary data.</text>
</comment>
<feature type="compositionally biased region" description="Low complexity" evidence="1">
    <location>
        <begin position="43"/>
        <end position="57"/>
    </location>
</feature>
<dbReference type="HOGENOM" id="CLU_1949107_0_0_1"/>
<feature type="region of interest" description="Disordered" evidence="1">
    <location>
        <begin position="39"/>
        <end position="58"/>
    </location>
</feature>
<reference evidence="2 3" key="1">
    <citation type="journal article" date="2011" name="Genome Biol.">
        <title>Comparative genome sequence analysis underscores mycoparasitism as the ancestral life style of Trichoderma.</title>
        <authorList>
            <person name="Kubicek C.P."/>
            <person name="Herrera-Estrella A."/>
            <person name="Seidl-Seiboth V."/>
            <person name="Martinez D.A."/>
            <person name="Druzhinina I.S."/>
            <person name="Thon M."/>
            <person name="Zeilinger S."/>
            <person name="Casas-Flores S."/>
            <person name="Horwitz B.A."/>
            <person name="Mukherjee P.K."/>
            <person name="Mukherjee M."/>
            <person name="Kredics L."/>
            <person name="Alcaraz L.D."/>
            <person name="Aerts A."/>
            <person name="Antal Z."/>
            <person name="Atanasova L."/>
            <person name="Cervantes-Badillo M.G."/>
            <person name="Challacombe J."/>
            <person name="Chertkov O."/>
            <person name="McCluskey K."/>
            <person name="Coulpier F."/>
            <person name="Deshpande N."/>
            <person name="von Doehren H."/>
            <person name="Ebbole D.J."/>
            <person name="Esquivel-Naranjo E.U."/>
            <person name="Fekete E."/>
            <person name="Flipphi M."/>
            <person name="Glaser F."/>
            <person name="Gomez-Rodriguez E.Y."/>
            <person name="Gruber S."/>
            <person name="Han C."/>
            <person name="Henrissat B."/>
            <person name="Hermosa R."/>
            <person name="Hernandez-Onate M."/>
            <person name="Karaffa L."/>
            <person name="Kosti I."/>
            <person name="Le Crom S."/>
            <person name="Lindquist E."/>
            <person name="Lucas S."/>
            <person name="Luebeck M."/>
            <person name="Luebeck P.S."/>
            <person name="Margeot A."/>
            <person name="Metz B."/>
            <person name="Misra M."/>
            <person name="Nevalainen H."/>
            <person name="Omann M."/>
            <person name="Packer N."/>
            <person name="Perrone G."/>
            <person name="Uresti-Rivera E.E."/>
            <person name="Salamov A."/>
            <person name="Schmoll M."/>
            <person name="Seiboth B."/>
            <person name="Shapiro H."/>
            <person name="Sukno S."/>
            <person name="Tamayo-Ramos J.A."/>
            <person name="Tisch D."/>
            <person name="Wiest A."/>
            <person name="Wilkinson H.H."/>
            <person name="Zhang M."/>
            <person name="Coutinho P.M."/>
            <person name="Kenerley C.M."/>
            <person name="Monte E."/>
            <person name="Baker S.E."/>
            <person name="Grigoriev I.V."/>
        </authorList>
    </citation>
    <scope>NUCLEOTIDE SEQUENCE [LARGE SCALE GENOMIC DNA]</scope>
    <source>
        <strain evidence="3">ATCC 20476 / IMI 206040</strain>
    </source>
</reference>
<evidence type="ECO:0000256" key="1">
    <source>
        <dbReference type="SAM" id="MobiDB-lite"/>
    </source>
</evidence>
<evidence type="ECO:0000313" key="3">
    <source>
        <dbReference type="Proteomes" id="UP000005426"/>
    </source>
</evidence>
<dbReference type="OMA" id="GRENIWV"/>
<gene>
    <name evidence="2" type="ORF">TRIATDRAFT_301067</name>
</gene>
<accession>G9P0F8</accession>
<organism evidence="2 3">
    <name type="scientific">Hypocrea atroviridis (strain ATCC 20476 / IMI 206040)</name>
    <name type="common">Trichoderma atroviride</name>
    <dbReference type="NCBI Taxonomy" id="452589"/>
    <lineage>
        <taxon>Eukaryota</taxon>
        <taxon>Fungi</taxon>
        <taxon>Dikarya</taxon>
        <taxon>Ascomycota</taxon>
        <taxon>Pezizomycotina</taxon>
        <taxon>Sordariomycetes</taxon>
        <taxon>Hypocreomycetidae</taxon>
        <taxon>Hypocreales</taxon>
        <taxon>Hypocreaceae</taxon>
        <taxon>Trichoderma</taxon>
    </lineage>
</organism>
<dbReference type="OrthoDB" id="5151375at2759"/>
<dbReference type="Proteomes" id="UP000005426">
    <property type="component" value="Unassembled WGS sequence"/>
</dbReference>
<dbReference type="EMBL" id="ABDG02000026">
    <property type="protein sequence ID" value="EHK43149.1"/>
    <property type="molecule type" value="Genomic_DNA"/>
</dbReference>
<sequence length="129" mass="15004">MTSTSQQEARKKLKLKLDEAYEEPSLLDSLLEMDEGEYIEPGLTPCPQTPQPQLQPQDKSDIEFGVTDKPLGRDPPYDPAVHELFHNQDNTWIQMANRSTALEMWDAMYLDEYFDKYPYSSSESEYDPY</sequence>
<proteinExistence type="predicted"/>